<reference evidence="1" key="1">
    <citation type="journal article" date="2014" name="Front. Microbiol.">
        <title>High frequency of phylogenetically diverse reductive dehalogenase-homologous genes in deep subseafloor sedimentary metagenomes.</title>
        <authorList>
            <person name="Kawai M."/>
            <person name="Futagami T."/>
            <person name="Toyoda A."/>
            <person name="Takaki Y."/>
            <person name="Nishi S."/>
            <person name="Hori S."/>
            <person name="Arai W."/>
            <person name="Tsubouchi T."/>
            <person name="Morono Y."/>
            <person name="Uchiyama I."/>
            <person name="Ito T."/>
            <person name="Fujiyama A."/>
            <person name="Inagaki F."/>
            <person name="Takami H."/>
        </authorList>
    </citation>
    <scope>NUCLEOTIDE SEQUENCE</scope>
    <source>
        <strain evidence="1">Expedition CK06-06</strain>
    </source>
</reference>
<feature type="non-terminal residue" evidence="1">
    <location>
        <position position="1"/>
    </location>
</feature>
<protein>
    <recommendedName>
        <fullName evidence="2">DHHA1 domain-containing protein</fullName>
    </recommendedName>
</protein>
<accession>X0UVG7</accession>
<proteinExistence type="predicted"/>
<name>X0UVG7_9ZZZZ</name>
<organism evidence="1">
    <name type="scientific">marine sediment metagenome</name>
    <dbReference type="NCBI Taxonomy" id="412755"/>
    <lineage>
        <taxon>unclassified sequences</taxon>
        <taxon>metagenomes</taxon>
        <taxon>ecological metagenomes</taxon>
    </lineage>
</organism>
<evidence type="ECO:0008006" key="2">
    <source>
        <dbReference type="Google" id="ProtNLM"/>
    </source>
</evidence>
<evidence type="ECO:0000313" key="1">
    <source>
        <dbReference type="EMBL" id="GAF92440.1"/>
    </source>
</evidence>
<dbReference type="EMBL" id="BARS01010336">
    <property type="protein sequence ID" value="GAF92440.1"/>
    <property type="molecule type" value="Genomic_DNA"/>
</dbReference>
<gene>
    <name evidence="1" type="ORF">S01H1_19194</name>
</gene>
<sequence length="35" mass="3574">GSGGGRPQLGQGGGKDKDRLEQALKLVAKLVRGKV</sequence>
<dbReference type="AlphaFoldDB" id="X0UVG7"/>
<dbReference type="Gene3D" id="3.10.310.40">
    <property type="match status" value="1"/>
</dbReference>
<comment type="caution">
    <text evidence="1">The sequence shown here is derived from an EMBL/GenBank/DDBJ whole genome shotgun (WGS) entry which is preliminary data.</text>
</comment>